<protein>
    <submittedName>
        <fullName evidence="2">Uncharacterized protein</fullName>
    </submittedName>
</protein>
<name>A0AAV3SEP5_HALDO</name>
<dbReference type="EMBL" id="BAAADN010000019">
    <property type="protein sequence ID" value="GAA0456730.1"/>
    <property type="molecule type" value="Genomic_DNA"/>
</dbReference>
<evidence type="ECO:0000313" key="5">
    <source>
        <dbReference type="Proteomes" id="UP001500962"/>
    </source>
</evidence>
<sequence length="180" mass="18785">MSRSDSVIAAIAGESQSEAENDVVAVVKGGVIGAIAGGVGLLAMAPILWAGIALGVIDSAAFSELAYLGLGRPDNALLGYVIFAGGGMTTWPLLFAVLNDYLPGRTMVQSGFVFATIMWTGFLVAFYSSQAGLALVLYLLLTLLAHWAYGVLLGLVFSVVAQRTELLFVTTDTMSVSKET</sequence>
<keyword evidence="1" id="KW-0812">Transmembrane</keyword>
<dbReference type="Pfam" id="PF20587">
    <property type="entry name" value="DUF6789"/>
    <property type="match status" value="1"/>
</dbReference>
<evidence type="ECO:0000256" key="1">
    <source>
        <dbReference type="SAM" id="Phobius"/>
    </source>
</evidence>
<dbReference type="Proteomes" id="UP000830542">
    <property type="component" value="Chromosome"/>
</dbReference>
<evidence type="ECO:0000313" key="3">
    <source>
        <dbReference type="EMBL" id="UOO94563.1"/>
    </source>
</evidence>
<proteinExistence type="predicted"/>
<reference evidence="2" key="3">
    <citation type="submission" date="2023-12" db="EMBL/GenBank/DDBJ databases">
        <authorList>
            <person name="Sun Q."/>
            <person name="Inoue M."/>
        </authorList>
    </citation>
    <scope>NUCLEOTIDE SEQUENCE</scope>
    <source>
        <strain evidence="2">JCM 12289</strain>
    </source>
</reference>
<organism evidence="2 5">
    <name type="scientific">Halococcus dombrowskii</name>
    <dbReference type="NCBI Taxonomy" id="179637"/>
    <lineage>
        <taxon>Archaea</taxon>
        <taxon>Methanobacteriati</taxon>
        <taxon>Methanobacteriota</taxon>
        <taxon>Stenosarchaea group</taxon>
        <taxon>Halobacteria</taxon>
        <taxon>Halobacteriales</taxon>
        <taxon>Halococcaceae</taxon>
        <taxon>Halococcus</taxon>
    </lineage>
</organism>
<keyword evidence="4" id="KW-1185">Reference proteome</keyword>
<feature type="transmembrane region" description="Helical" evidence="1">
    <location>
        <begin position="31"/>
        <end position="57"/>
    </location>
</feature>
<dbReference type="KEGG" id="hdo:MUK72_11375"/>
<feature type="transmembrane region" description="Helical" evidence="1">
    <location>
        <begin position="110"/>
        <end position="129"/>
    </location>
</feature>
<evidence type="ECO:0000313" key="2">
    <source>
        <dbReference type="EMBL" id="GAA0456730.1"/>
    </source>
</evidence>
<dbReference type="EMBL" id="CP095005">
    <property type="protein sequence ID" value="UOO94563.1"/>
    <property type="molecule type" value="Genomic_DNA"/>
</dbReference>
<reference evidence="3" key="2">
    <citation type="submission" date="2022-04" db="EMBL/GenBank/DDBJ databases">
        <title>Sequencing and genomic assembly of Halococcus dombrowskii.</title>
        <authorList>
            <person name="Lim S.W."/>
            <person name="MacLea K.S."/>
        </authorList>
    </citation>
    <scope>NUCLEOTIDE SEQUENCE</scope>
    <source>
        <strain evidence="3">H4</strain>
    </source>
</reference>
<dbReference type="GeneID" id="71762457"/>
<keyword evidence="1" id="KW-0472">Membrane</keyword>
<accession>A0AAV3SEP5</accession>
<feature type="transmembrane region" description="Helical" evidence="1">
    <location>
        <begin position="135"/>
        <end position="160"/>
    </location>
</feature>
<feature type="transmembrane region" description="Helical" evidence="1">
    <location>
        <begin position="77"/>
        <end position="98"/>
    </location>
</feature>
<dbReference type="InterPro" id="IPR046739">
    <property type="entry name" value="DUF6789"/>
</dbReference>
<keyword evidence="1" id="KW-1133">Transmembrane helix</keyword>
<evidence type="ECO:0000313" key="4">
    <source>
        <dbReference type="Proteomes" id="UP000830542"/>
    </source>
</evidence>
<reference evidence="2" key="1">
    <citation type="journal article" date="2014" name="Int. J. Syst. Evol. Microbiol.">
        <title>Complete genome sequence of Corynebacterium casei LMG S-19264T (=DSM 44701T), isolated from a smear-ripened cheese.</title>
        <authorList>
            <consortium name="US DOE Joint Genome Institute (JGI-PGF)"/>
            <person name="Walter F."/>
            <person name="Albersmeier A."/>
            <person name="Kalinowski J."/>
            <person name="Ruckert C."/>
        </authorList>
    </citation>
    <scope>NUCLEOTIDE SEQUENCE</scope>
    <source>
        <strain evidence="2">JCM 12289</strain>
    </source>
</reference>
<gene>
    <name evidence="2" type="ORF">GCM10008985_10950</name>
    <name evidence="3" type="ORF">MUK72_11375</name>
</gene>
<dbReference type="AlphaFoldDB" id="A0AAV3SEP5"/>
<dbReference type="RefSeq" id="WP_004054855.1">
    <property type="nucleotide sequence ID" value="NZ_BAAADN010000019.1"/>
</dbReference>
<dbReference type="Proteomes" id="UP001500962">
    <property type="component" value="Unassembled WGS sequence"/>
</dbReference>